<reference evidence="1 2" key="1">
    <citation type="submission" date="2020-09" db="EMBL/GenBank/DDBJ databases">
        <title>De no assembly of potato wild relative species, Solanum commersonii.</title>
        <authorList>
            <person name="Cho K."/>
        </authorList>
    </citation>
    <scope>NUCLEOTIDE SEQUENCE [LARGE SCALE GENOMIC DNA]</scope>
    <source>
        <strain evidence="1">LZ3.2</strain>
        <tissue evidence="1">Leaf</tissue>
    </source>
</reference>
<evidence type="ECO:0000313" key="2">
    <source>
        <dbReference type="Proteomes" id="UP000824120"/>
    </source>
</evidence>
<gene>
    <name evidence="1" type="ORF">H5410_055264</name>
</gene>
<name>A0A9J5WHR8_SOLCO</name>
<evidence type="ECO:0000313" key="1">
    <source>
        <dbReference type="EMBL" id="KAG5575130.1"/>
    </source>
</evidence>
<dbReference type="Proteomes" id="UP000824120">
    <property type="component" value="Chromosome 11"/>
</dbReference>
<proteinExistence type="predicted"/>
<comment type="caution">
    <text evidence="1">The sequence shown here is derived from an EMBL/GenBank/DDBJ whole genome shotgun (WGS) entry which is preliminary data.</text>
</comment>
<keyword evidence="2" id="KW-1185">Reference proteome</keyword>
<dbReference type="AlphaFoldDB" id="A0A9J5WHR8"/>
<sequence length="73" mass="8011">MDSLCPDVHRFSDVIRSLSVCGQILYSGNPMLKECLLSNLATSSQSPLLLITGLRNASVETKHHWKLNDVPGC</sequence>
<organism evidence="1 2">
    <name type="scientific">Solanum commersonii</name>
    <name type="common">Commerson's wild potato</name>
    <name type="synonym">Commerson's nightshade</name>
    <dbReference type="NCBI Taxonomy" id="4109"/>
    <lineage>
        <taxon>Eukaryota</taxon>
        <taxon>Viridiplantae</taxon>
        <taxon>Streptophyta</taxon>
        <taxon>Embryophyta</taxon>
        <taxon>Tracheophyta</taxon>
        <taxon>Spermatophyta</taxon>
        <taxon>Magnoliopsida</taxon>
        <taxon>eudicotyledons</taxon>
        <taxon>Gunneridae</taxon>
        <taxon>Pentapetalae</taxon>
        <taxon>asterids</taxon>
        <taxon>lamiids</taxon>
        <taxon>Solanales</taxon>
        <taxon>Solanaceae</taxon>
        <taxon>Solanoideae</taxon>
        <taxon>Solaneae</taxon>
        <taxon>Solanum</taxon>
    </lineage>
</organism>
<dbReference type="EMBL" id="JACXVP010000011">
    <property type="protein sequence ID" value="KAG5575130.1"/>
    <property type="molecule type" value="Genomic_DNA"/>
</dbReference>
<accession>A0A9J5WHR8</accession>
<protein>
    <submittedName>
        <fullName evidence="1">Uncharacterized protein</fullName>
    </submittedName>
</protein>